<dbReference type="InterPro" id="IPR001752">
    <property type="entry name" value="Kinesin_motor_dom"/>
</dbReference>
<comment type="similarity">
    <text evidence="11">Belongs to the TRAFAC class myosin-kinesin ATPase superfamily. Kinesin family.</text>
</comment>
<evidence type="ECO:0000313" key="16">
    <source>
        <dbReference type="Proteomes" id="UP000887568"/>
    </source>
</evidence>
<evidence type="ECO:0000256" key="11">
    <source>
        <dbReference type="PROSITE-ProRule" id="PRU00283"/>
    </source>
</evidence>
<proteinExistence type="inferred from homology"/>
<feature type="compositionally biased region" description="Polar residues" evidence="13">
    <location>
        <begin position="718"/>
        <end position="729"/>
    </location>
</feature>
<sequence>MQEVPVRVAVRIRPFLPQEKLHHHESCVRVILNSNQVIVGRDRAFTFDHVLSSKINQEEVYNICVSSLVASFFEGYNATIFAYGQTGSGKTYTVGGHTAAALTEDEQGIIPRAVQQMYNIIKENHNVEYNLNVSYIEIYKEELKDLLDLETSSKEMHIREDEHGNTVVIGATEVACDSLDEVLNCLAIGSAHRHTGATNMNEVSSRSHSIFTIALQQRWEDPANVANGEPVADDDQSEASVHTMAAKFHFVDLAGSERAHKTGNAGERFKESVHINSGLLSLGNVISALSDPKRRGAHIPYRDSKITRILKDSLGGNAKTCMITCISPSAVSFDETLNALKYANRARNIKNKPIINRDVNSCRIAAMQTEIEALREELQRHQSAKSDRNYDGVDSQRVKDLEGSIIRIQTQSAHYQVCTEEAVKLLNVLQDNEGLTDDEVTAIRNWLDLAQEAQDANNDDGKTAMLGDQQATIEDLQQKLKKALDDLASDEEIFSAKTKENNELLARIKQLEKSNEETANGLETAMARLHHQEEELIEQQTIIQDLQAHQKVIDSAPAGDNFEAPLTGRRRPMSVPAHLTGLMRAKSAAGGETIHGERPQSRKLHTSPPLFSSQQTSVFSSGPSITSRVSVSTAHVYNQFLNTLFSLERIVQGFRARSHLILKRLEEQDEVMLWEMSDSSNDENDDKSGVLGHTWSKSRLSRKKSDSKKSESASRLSNNDSNNKFGGTMTKASAVSDLKDLPHVTSHEMQALRSSTVDHQHKVRESKLRVQEAQQKMRDLALNIRLKEELIRELVKTGREAETTNKKYTERIKQLETEAQSAKTELHEAQEALHRLGAKEQHETQDKDKLGEEYRRKMDKAKNRMKELQRKQHDTEKLLKVQNQSDKKALDLELAVGRMKQHQELLQQRLKDEADRKLKLEKEMQKDQQRIRELEIRMEQQQKILKRKTEEVVVAQRKLRQGSAHGDDHAKLDEQKRWMDHEVDKVLERKRKVKELEEELAKREEIVAKKEHLLREKGELEIRRLRSSQTLTKDLKGLSSRIESVDKQLAAKHEDLRVSVEAVSGDITAHIKTLKRDRDRLVKQREILDSKLGQGAILSPTEERRLIEMDEGIEALDAAIDFKNEVIASRQQELRKAGLTTIDEALSGRLQSLSAADATSLLIKYFEKVVDLRETDKKKDLTITEMEMKVDEQSRLLRELENTLQRSRLELDRKLMSQQKQHEQRVQMLIRQQADGDGGNISAHDKQIADLEKDLYYYKKTSRELKKKLRQVLTDGAPSSGPNGTGNDDFDRSLETRPGVTPVRKSRREVRELSAAELSVRRSGASQASLVADSIDKLNPSNGASSANPWN</sequence>
<dbReference type="SMART" id="SM00129">
    <property type="entry name" value="KISc"/>
    <property type="match status" value="1"/>
</dbReference>
<dbReference type="FunFam" id="3.40.850.10:FF:000025">
    <property type="entry name" value="kinesin-like protein KIF27 isoform X1"/>
    <property type="match status" value="1"/>
</dbReference>
<evidence type="ECO:0000256" key="5">
    <source>
        <dbReference type="ARBA" id="ARBA00022840"/>
    </source>
</evidence>
<dbReference type="PRINTS" id="PR00380">
    <property type="entry name" value="KINESINHEAVY"/>
</dbReference>
<name>A0A913ZNB3_PATMI</name>
<evidence type="ECO:0000313" key="15">
    <source>
        <dbReference type="EnsemblMetazoa" id="XP_038053283.1"/>
    </source>
</evidence>
<feature type="compositionally biased region" description="Polar residues" evidence="13">
    <location>
        <begin position="609"/>
        <end position="623"/>
    </location>
</feature>
<keyword evidence="3" id="KW-0963">Cytoplasm</keyword>
<comment type="subcellular location">
    <subcellularLocation>
        <location evidence="1">Cell projection</location>
        <location evidence="1">Cilium</location>
    </subcellularLocation>
    <subcellularLocation>
        <location evidence="2">Cytoplasm</location>
        <location evidence="2">Cytoskeleton</location>
    </subcellularLocation>
</comment>
<dbReference type="RefSeq" id="XP_038053283.1">
    <property type="nucleotide sequence ID" value="XM_038197355.1"/>
</dbReference>
<evidence type="ECO:0000256" key="10">
    <source>
        <dbReference type="ARBA" id="ARBA00023273"/>
    </source>
</evidence>
<dbReference type="PANTHER" id="PTHR47969">
    <property type="entry name" value="CHROMOSOME-ASSOCIATED KINESIN KIF4A-RELATED"/>
    <property type="match status" value="1"/>
</dbReference>
<dbReference type="GO" id="GO:0005524">
    <property type="term" value="F:ATP binding"/>
    <property type="evidence" value="ECO:0007669"/>
    <property type="project" value="UniProtKB-UniRule"/>
</dbReference>
<feature type="coiled-coil region" evidence="12">
    <location>
        <begin position="1183"/>
        <end position="1217"/>
    </location>
</feature>
<evidence type="ECO:0000256" key="6">
    <source>
        <dbReference type="ARBA" id="ARBA00023054"/>
    </source>
</evidence>
<dbReference type="PROSITE" id="PS50067">
    <property type="entry name" value="KINESIN_MOTOR_2"/>
    <property type="match status" value="1"/>
</dbReference>
<feature type="coiled-coil region" evidence="12">
    <location>
        <begin position="903"/>
        <end position="1023"/>
    </location>
</feature>
<dbReference type="EnsemblMetazoa" id="XM_038197355.1">
    <property type="protein sequence ID" value="XP_038053283.1"/>
    <property type="gene ID" value="LOC119725783"/>
</dbReference>
<dbReference type="GO" id="GO:0007018">
    <property type="term" value="P:microtubule-based movement"/>
    <property type="evidence" value="ECO:0007669"/>
    <property type="project" value="InterPro"/>
</dbReference>
<dbReference type="OrthoDB" id="3176171at2759"/>
<feature type="domain" description="Kinesin motor" evidence="14">
    <location>
        <begin position="5"/>
        <end position="349"/>
    </location>
</feature>
<evidence type="ECO:0000256" key="4">
    <source>
        <dbReference type="ARBA" id="ARBA00022741"/>
    </source>
</evidence>
<dbReference type="PROSITE" id="PS00411">
    <property type="entry name" value="KINESIN_MOTOR_1"/>
    <property type="match status" value="1"/>
</dbReference>
<accession>A0A913ZNB3</accession>
<dbReference type="InterPro" id="IPR036961">
    <property type="entry name" value="Kinesin_motor_dom_sf"/>
</dbReference>
<dbReference type="InterPro" id="IPR019821">
    <property type="entry name" value="Kinesin_motor_CS"/>
</dbReference>
<dbReference type="GO" id="GO:0003777">
    <property type="term" value="F:microtubule motor activity"/>
    <property type="evidence" value="ECO:0007669"/>
    <property type="project" value="InterPro"/>
</dbReference>
<dbReference type="Pfam" id="PF00225">
    <property type="entry name" value="Kinesin"/>
    <property type="match status" value="1"/>
</dbReference>
<keyword evidence="4 11" id="KW-0547">Nucleotide-binding</keyword>
<dbReference type="Proteomes" id="UP000887568">
    <property type="component" value="Unplaced"/>
</dbReference>
<keyword evidence="7" id="KW-0969">Cilium</keyword>
<dbReference type="GO" id="GO:0005929">
    <property type="term" value="C:cilium"/>
    <property type="evidence" value="ECO:0007669"/>
    <property type="project" value="UniProtKB-SubCell"/>
</dbReference>
<keyword evidence="8 11" id="KW-0505">Motor protein</keyword>
<dbReference type="GO" id="GO:0051231">
    <property type="term" value="P:spindle elongation"/>
    <property type="evidence" value="ECO:0007669"/>
    <property type="project" value="TreeGrafter"/>
</dbReference>
<evidence type="ECO:0000256" key="9">
    <source>
        <dbReference type="ARBA" id="ARBA00023212"/>
    </source>
</evidence>
<evidence type="ECO:0000256" key="8">
    <source>
        <dbReference type="ARBA" id="ARBA00023175"/>
    </source>
</evidence>
<dbReference type="GO" id="GO:0008017">
    <property type="term" value="F:microtubule binding"/>
    <property type="evidence" value="ECO:0007669"/>
    <property type="project" value="InterPro"/>
</dbReference>
<dbReference type="PANTHER" id="PTHR47969:SF25">
    <property type="entry name" value="KINESIN MOTOR DOMAIN-CONTAINING PROTEIN"/>
    <property type="match status" value="1"/>
</dbReference>
<dbReference type="OMA" id="YVIMNTF"/>
<dbReference type="GO" id="GO:0005875">
    <property type="term" value="C:microtubule associated complex"/>
    <property type="evidence" value="ECO:0007669"/>
    <property type="project" value="TreeGrafter"/>
</dbReference>
<feature type="region of interest" description="Disordered" evidence="13">
    <location>
        <begin position="1273"/>
        <end position="1351"/>
    </location>
</feature>
<feature type="coiled-coil region" evidence="12">
    <location>
        <begin position="763"/>
        <end position="878"/>
    </location>
</feature>
<dbReference type="GO" id="GO:0007052">
    <property type="term" value="P:mitotic spindle organization"/>
    <property type="evidence" value="ECO:0007669"/>
    <property type="project" value="TreeGrafter"/>
</dbReference>
<evidence type="ECO:0000256" key="2">
    <source>
        <dbReference type="ARBA" id="ARBA00004245"/>
    </source>
</evidence>
<feature type="compositionally biased region" description="Polar residues" evidence="13">
    <location>
        <begin position="1339"/>
        <end position="1351"/>
    </location>
</feature>
<feature type="coiled-coil region" evidence="12">
    <location>
        <begin position="466"/>
        <end position="539"/>
    </location>
</feature>
<evidence type="ECO:0000259" key="14">
    <source>
        <dbReference type="PROSITE" id="PS50067"/>
    </source>
</evidence>
<keyword evidence="5 11" id="KW-0067">ATP-binding</keyword>
<evidence type="ECO:0000256" key="7">
    <source>
        <dbReference type="ARBA" id="ARBA00023069"/>
    </source>
</evidence>
<dbReference type="Pfam" id="PF25764">
    <property type="entry name" value="KIF21A_4th"/>
    <property type="match status" value="1"/>
</dbReference>
<keyword evidence="16" id="KW-1185">Reference proteome</keyword>
<organism evidence="15 16">
    <name type="scientific">Patiria miniata</name>
    <name type="common">Bat star</name>
    <name type="synonym">Asterina miniata</name>
    <dbReference type="NCBI Taxonomy" id="46514"/>
    <lineage>
        <taxon>Eukaryota</taxon>
        <taxon>Metazoa</taxon>
        <taxon>Echinodermata</taxon>
        <taxon>Eleutherozoa</taxon>
        <taxon>Asterozoa</taxon>
        <taxon>Asteroidea</taxon>
        <taxon>Valvatacea</taxon>
        <taxon>Valvatida</taxon>
        <taxon>Asterinidae</taxon>
        <taxon>Patiria</taxon>
    </lineage>
</organism>
<feature type="region of interest" description="Disordered" evidence="13">
    <location>
        <begin position="677"/>
        <end position="729"/>
    </location>
</feature>
<evidence type="ECO:0000256" key="1">
    <source>
        <dbReference type="ARBA" id="ARBA00004138"/>
    </source>
</evidence>
<dbReference type="Gene3D" id="3.40.850.10">
    <property type="entry name" value="Kinesin motor domain"/>
    <property type="match status" value="1"/>
</dbReference>
<dbReference type="CDD" id="cd01372">
    <property type="entry name" value="KISc_KIF4"/>
    <property type="match status" value="1"/>
</dbReference>
<dbReference type="SUPFAM" id="SSF52540">
    <property type="entry name" value="P-loop containing nucleoside triphosphate hydrolases"/>
    <property type="match status" value="1"/>
</dbReference>
<feature type="binding site" evidence="11">
    <location>
        <begin position="84"/>
        <end position="91"/>
    </location>
    <ligand>
        <name>ATP</name>
        <dbReference type="ChEBI" id="CHEBI:30616"/>
    </ligand>
</feature>
<dbReference type="InterPro" id="IPR027640">
    <property type="entry name" value="Kinesin-like_fam"/>
</dbReference>
<feature type="region of interest" description="Disordered" evidence="13">
    <location>
        <begin position="588"/>
        <end position="623"/>
    </location>
</feature>
<evidence type="ECO:0000256" key="13">
    <source>
        <dbReference type="SAM" id="MobiDB-lite"/>
    </source>
</evidence>
<evidence type="ECO:0000256" key="3">
    <source>
        <dbReference type="ARBA" id="ARBA00022490"/>
    </source>
</evidence>
<reference evidence="15" key="1">
    <citation type="submission" date="2022-11" db="UniProtKB">
        <authorList>
            <consortium name="EnsemblMetazoa"/>
        </authorList>
    </citation>
    <scope>IDENTIFICATION</scope>
</reference>
<dbReference type="GeneID" id="119725783"/>
<feature type="compositionally biased region" description="Basic and acidic residues" evidence="13">
    <location>
        <begin position="703"/>
        <end position="712"/>
    </location>
</feature>
<keyword evidence="6 12" id="KW-0175">Coiled coil</keyword>
<evidence type="ECO:0000256" key="12">
    <source>
        <dbReference type="SAM" id="Coils"/>
    </source>
</evidence>
<protein>
    <recommendedName>
        <fullName evidence="14">Kinesin motor domain-containing protein</fullName>
    </recommendedName>
</protein>
<keyword evidence="9" id="KW-0206">Cytoskeleton</keyword>
<dbReference type="InterPro" id="IPR027417">
    <property type="entry name" value="P-loop_NTPase"/>
</dbReference>
<keyword evidence="10" id="KW-0966">Cell projection</keyword>